<dbReference type="EMBL" id="JAATEO010000028">
    <property type="protein sequence ID" value="NJP34789.1"/>
    <property type="molecule type" value="Genomic_DNA"/>
</dbReference>
<evidence type="ECO:0000256" key="2">
    <source>
        <dbReference type="SAM" id="Phobius"/>
    </source>
</evidence>
<feature type="region of interest" description="Disordered" evidence="1">
    <location>
        <begin position="63"/>
        <end position="102"/>
    </location>
</feature>
<evidence type="ECO:0000259" key="3">
    <source>
        <dbReference type="Pfam" id="PF21537"/>
    </source>
</evidence>
<dbReference type="InterPro" id="IPR048447">
    <property type="entry name" value="DUF1980_C"/>
</dbReference>
<keyword evidence="2" id="KW-0472">Membrane</keyword>
<dbReference type="Proteomes" id="UP000783871">
    <property type="component" value="Unassembled WGS sequence"/>
</dbReference>
<name>A0ABX0ZE32_9ACTN</name>
<keyword evidence="2" id="KW-1133">Transmembrane helix</keyword>
<dbReference type="PANTHER" id="PTHR40047">
    <property type="entry name" value="UPF0703 PROTEIN YCGQ"/>
    <property type="match status" value="1"/>
</dbReference>
<feature type="domain" description="DUF1980" evidence="3">
    <location>
        <begin position="178"/>
        <end position="268"/>
    </location>
</feature>
<keyword evidence="2" id="KW-0812">Transmembrane</keyword>
<dbReference type="InterPro" id="IPR015402">
    <property type="entry name" value="DUF1980"/>
</dbReference>
<dbReference type="PANTHER" id="PTHR40047:SF1">
    <property type="entry name" value="UPF0703 PROTEIN YCGQ"/>
    <property type="match status" value="1"/>
</dbReference>
<keyword evidence="5" id="KW-1185">Reference proteome</keyword>
<evidence type="ECO:0000313" key="5">
    <source>
        <dbReference type="Proteomes" id="UP000783871"/>
    </source>
</evidence>
<dbReference type="NCBIfam" id="TIGR03943">
    <property type="entry name" value="TIGR03943 family putative permease subunit"/>
    <property type="match status" value="1"/>
</dbReference>
<protein>
    <submittedName>
        <fullName evidence="4">TIGR03943 family protein</fullName>
    </submittedName>
</protein>
<dbReference type="Pfam" id="PF21537">
    <property type="entry name" value="DUF1980_C"/>
    <property type="match status" value="1"/>
</dbReference>
<evidence type="ECO:0000313" key="4">
    <source>
        <dbReference type="EMBL" id="NJP34789.1"/>
    </source>
</evidence>
<feature type="transmembrane region" description="Helical" evidence="2">
    <location>
        <begin position="36"/>
        <end position="55"/>
    </location>
</feature>
<gene>
    <name evidence="4" type="ORF">HCJ94_23095</name>
</gene>
<comment type="caution">
    <text evidence="4">The sequence shown here is derived from an EMBL/GenBank/DDBJ whole genome shotgun (WGS) entry which is preliminary data.</text>
</comment>
<feature type="transmembrane region" description="Helical" evidence="2">
    <location>
        <begin position="108"/>
        <end position="127"/>
    </location>
</feature>
<proteinExistence type="predicted"/>
<accession>A0ABX0ZE32</accession>
<dbReference type="RefSeq" id="WP_168003135.1">
    <property type="nucleotide sequence ID" value="NZ_JAATEO010000028.1"/>
</dbReference>
<organism evidence="4 5">
    <name type="scientific">Micromonospora thermarum</name>
    <dbReference type="NCBI Taxonomy" id="2720024"/>
    <lineage>
        <taxon>Bacteria</taxon>
        <taxon>Bacillati</taxon>
        <taxon>Actinomycetota</taxon>
        <taxon>Actinomycetes</taxon>
        <taxon>Micromonosporales</taxon>
        <taxon>Micromonosporaceae</taxon>
        <taxon>Micromonospora</taxon>
    </lineage>
</organism>
<dbReference type="InterPro" id="IPR052955">
    <property type="entry name" value="UPF0703_membrane_permease"/>
</dbReference>
<feature type="compositionally biased region" description="Basic and acidic residues" evidence="1">
    <location>
        <begin position="77"/>
        <end position="102"/>
    </location>
</feature>
<reference evidence="4 5" key="1">
    <citation type="submission" date="2020-03" db="EMBL/GenBank/DDBJ databases">
        <title>WGS of actinomycetes isolated from Thailand.</title>
        <authorList>
            <person name="Thawai C."/>
        </authorList>
    </citation>
    <scope>NUCLEOTIDE SEQUENCE [LARGE SCALE GENOMIC DNA]</scope>
    <source>
        <strain evidence="4 5">HSS6-12</strain>
    </source>
</reference>
<evidence type="ECO:0000256" key="1">
    <source>
        <dbReference type="SAM" id="MobiDB-lite"/>
    </source>
</evidence>
<sequence>MNRQAQAVVLLLLGGAVIRACFTDLYLNYVKEGLRPFLIAAGVLLVAAAVMTLWYELRPVPRAAATGDGPGQPEARAGGHDDHDHHDHHDDHDHHDHHDGHGHHEPRVGWLLILPVLGLLLVAPPALGSYAAGQAGTALASQQQPSDYPPLPEGDPVRVSVLDYASRALFDKGASIGDRRVQVTGFITAGPDGQPILARMVLSCCAADGRPVKLGMTGNAPAGLADDTWVEVTGRYSDRIGRDAVNDAEIPYLDVESWRQVPAPKQPYE</sequence>